<feature type="chain" id="PRO_5036481360" description="Secreted protein" evidence="1">
    <location>
        <begin position="27"/>
        <end position="135"/>
    </location>
</feature>
<proteinExistence type="predicted"/>
<name>A0A8X6N090_NEPPI</name>
<dbReference type="Proteomes" id="UP000887013">
    <property type="component" value="Unassembled WGS sequence"/>
</dbReference>
<dbReference type="EMBL" id="BMAW01052707">
    <property type="protein sequence ID" value="GFS87025.1"/>
    <property type="molecule type" value="Genomic_DNA"/>
</dbReference>
<gene>
    <name evidence="2" type="ORF">NPIL_638241</name>
</gene>
<sequence>MSDKCTQAAMKLCAFVLKSWFRFVIAGSDQDRAKTVRSPFTVTVYRSARFHPGRLAGKTSSAHSSTCAIITPPTRQLSSTYPPARPLGSNIGHHTMANRHRVARSTSACVFACAACNRSTRLRLRVYASAQPGYQ</sequence>
<feature type="signal peptide" evidence="1">
    <location>
        <begin position="1"/>
        <end position="26"/>
    </location>
</feature>
<evidence type="ECO:0000313" key="2">
    <source>
        <dbReference type="EMBL" id="GFS87025.1"/>
    </source>
</evidence>
<evidence type="ECO:0000256" key="1">
    <source>
        <dbReference type="SAM" id="SignalP"/>
    </source>
</evidence>
<reference evidence="2" key="1">
    <citation type="submission" date="2020-08" db="EMBL/GenBank/DDBJ databases">
        <title>Multicomponent nature underlies the extraordinary mechanical properties of spider dragline silk.</title>
        <authorList>
            <person name="Kono N."/>
            <person name="Nakamura H."/>
            <person name="Mori M."/>
            <person name="Yoshida Y."/>
            <person name="Ohtoshi R."/>
            <person name="Malay A.D."/>
            <person name="Moran D.A.P."/>
            <person name="Tomita M."/>
            <person name="Numata K."/>
            <person name="Arakawa K."/>
        </authorList>
    </citation>
    <scope>NUCLEOTIDE SEQUENCE</scope>
</reference>
<accession>A0A8X6N090</accession>
<protein>
    <recommendedName>
        <fullName evidence="4">Secreted protein</fullName>
    </recommendedName>
</protein>
<evidence type="ECO:0000313" key="3">
    <source>
        <dbReference type="Proteomes" id="UP000887013"/>
    </source>
</evidence>
<organism evidence="2 3">
    <name type="scientific">Nephila pilipes</name>
    <name type="common">Giant wood spider</name>
    <name type="synonym">Nephila maculata</name>
    <dbReference type="NCBI Taxonomy" id="299642"/>
    <lineage>
        <taxon>Eukaryota</taxon>
        <taxon>Metazoa</taxon>
        <taxon>Ecdysozoa</taxon>
        <taxon>Arthropoda</taxon>
        <taxon>Chelicerata</taxon>
        <taxon>Arachnida</taxon>
        <taxon>Araneae</taxon>
        <taxon>Araneomorphae</taxon>
        <taxon>Entelegynae</taxon>
        <taxon>Araneoidea</taxon>
        <taxon>Nephilidae</taxon>
        <taxon>Nephila</taxon>
    </lineage>
</organism>
<keyword evidence="1" id="KW-0732">Signal</keyword>
<comment type="caution">
    <text evidence="2">The sequence shown here is derived from an EMBL/GenBank/DDBJ whole genome shotgun (WGS) entry which is preliminary data.</text>
</comment>
<evidence type="ECO:0008006" key="4">
    <source>
        <dbReference type="Google" id="ProtNLM"/>
    </source>
</evidence>
<keyword evidence="3" id="KW-1185">Reference proteome</keyword>
<dbReference type="AlphaFoldDB" id="A0A8X6N090"/>